<protein>
    <recommendedName>
        <fullName evidence="2">Nephrocystin 3-like N-terminal domain-containing protein</fullName>
    </recommendedName>
</protein>
<dbReference type="AlphaFoldDB" id="A0A9P7L6D9"/>
<feature type="domain" description="Nephrocystin 3-like N-terminal" evidence="2">
    <location>
        <begin position="8"/>
        <end position="119"/>
    </location>
</feature>
<gene>
    <name evidence="3" type="ORF">H9Q72_009232</name>
</gene>
<keyword evidence="1" id="KW-0677">Repeat</keyword>
<dbReference type="PANTHER" id="PTHR10039">
    <property type="entry name" value="AMELOGENIN"/>
    <property type="match status" value="1"/>
</dbReference>
<dbReference type="InterPro" id="IPR056884">
    <property type="entry name" value="NPHP3-like_N"/>
</dbReference>
<comment type="caution">
    <text evidence="3">The sequence shown here is derived from an EMBL/GenBank/DDBJ whole genome shotgun (WGS) entry which is preliminary data.</text>
</comment>
<keyword evidence="4" id="KW-1185">Reference proteome</keyword>
<accession>A0A9P7L6D9</accession>
<reference evidence="3" key="1">
    <citation type="journal article" date="2020" name="bioRxiv">
        <title>Historical genomics reveals the evolutionary mechanisms behind multiple outbreaks of the host-specific coffee wilt pathogen Fusarium xylarioides.</title>
        <authorList>
            <person name="Peck D."/>
            <person name="Nowell R.W."/>
            <person name="Flood J."/>
            <person name="Ryan M.J."/>
            <person name="Barraclough T.G."/>
        </authorList>
    </citation>
    <scope>NUCLEOTIDE SEQUENCE</scope>
    <source>
        <strain evidence="3">IMI 127659i</strain>
    </source>
</reference>
<dbReference type="Proteomes" id="UP000750502">
    <property type="component" value="Unassembled WGS sequence"/>
</dbReference>
<proteinExistence type="predicted"/>
<sequence length="138" mass="15744">MPDSYLKRTLCIYGMKGCGKSVLIKSIAQKLRQQGQIALRFSFWSGNENQRKLEDLLRTLVWQTLRRIKDVDLKKVSKLLTRSDGIDKSSLLEALHIALSSIRQKVYCIIDGVDESTEDWNSETDGCLLTVLELVKNL</sequence>
<name>A0A9P7L6D9_9HYPO</name>
<evidence type="ECO:0000313" key="3">
    <source>
        <dbReference type="EMBL" id="KAG5762672.1"/>
    </source>
</evidence>
<organism evidence="3 4">
    <name type="scientific">Fusarium xylarioides</name>
    <dbReference type="NCBI Taxonomy" id="221167"/>
    <lineage>
        <taxon>Eukaryota</taxon>
        <taxon>Fungi</taxon>
        <taxon>Dikarya</taxon>
        <taxon>Ascomycota</taxon>
        <taxon>Pezizomycotina</taxon>
        <taxon>Sordariomycetes</taxon>
        <taxon>Hypocreomycetidae</taxon>
        <taxon>Hypocreales</taxon>
        <taxon>Nectriaceae</taxon>
        <taxon>Fusarium</taxon>
        <taxon>Fusarium fujikuroi species complex</taxon>
    </lineage>
</organism>
<evidence type="ECO:0000256" key="1">
    <source>
        <dbReference type="ARBA" id="ARBA00022737"/>
    </source>
</evidence>
<dbReference type="OrthoDB" id="1658288at2759"/>
<dbReference type="Pfam" id="PF24883">
    <property type="entry name" value="NPHP3_N"/>
    <property type="match status" value="1"/>
</dbReference>
<evidence type="ECO:0000313" key="4">
    <source>
        <dbReference type="Proteomes" id="UP000750502"/>
    </source>
</evidence>
<reference evidence="3" key="2">
    <citation type="submission" date="2020-10" db="EMBL/GenBank/DDBJ databases">
        <authorList>
            <person name="Peck L.D."/>
            <person name="Nowell R.W."/>
            <person name="Flood J."/>
            <person name="Ryan M.J."/>
            <person name="Barraclough T.G."/>
        </authorList>
    </citation>
    <scope>NUCLEOTIDE SEQUENCE</scope>
    <source>
        <strain evidence="3">IMI 127659i</strain>
    </source>
</reference>
<dbReference type="EMBL" id="JADFTT010000358">
    <property type="protein sequence ID" value="KAG5762672.1"/>
    <property type="molecule type" value="Genomic_DNA"/>
</dbReference>
<evidence type="ECO:0000259" key="2">
    <source>
        <dbReference type="Pfam" id="PF24883"/>
    </source>
</evidence>
<dbReference type="SUPFAM" id="SSF52540">
    <property type="entry name" value="P-loop containing nucleoside triphosphate hydrolases"/>
    <property type="match status" value="1"/>
</dbReference>
<dbReference type="InterPro" id="IPR027417">
    <property type="entry name" value="P-loop_NTPase"/>
</dbReference>
<dbReference type="Gene3D" id="3.40.50.300">
    <property type="entry name" value="P-loop containing nucleotide triphosphate hydrolases"/>
    <property type="match status" value="1"/>
</dbReference>